<dbReference type="Proteomes" id="UP001342314">
    <property type="component" value="Unassembled WGS sequence"/>
</dbReference>
<dbReference type="GO" id="GO:0033063">
    <property type="term" value="C:Rad51B-Rad51C-Rad51D-XRCC2 complex"/>
    <property type="evidence" value="ECO:0007669"/>
    <property type="project" value="InterPro"/>
</dbReference>
<dbReference type="InterPro" id="IPR030547">
    <property type="entry name" value="XRCC2"/>
</dbReference>
<proteinExistence type="predicted"/>
<evidence type="ECO:0000313" key="2">
    <source>
        <dbReference type="Proteomes" id="UP001342314"/>
    </source>
</evidence>
<accession>A0AAV5GAS6</accession>
<name>A0AAV5GAS6_9BASI</name>
<organism evidence="1 2">
    <name type="scientific">Rhodotorula paludigena</name>
    <dbReference type="NCBI Taxonomy" id="86838"/>
    <lineage>
        <taxon>Eukaryota</taxon>
        <taxon>Fungi</taxon>
        <taxon>Dikarya</taxon>
        <taxon>Basidiomycota</taxon>
        <taxon>Pucciniomycotina</taxon>
        <taxon>Microbotryomycetes</taxon>
        <taxon>Sporidiobolales</taxon>
        <taxon>Sporidiobolaceae</taxon>
        <taxon>Rhodotorula</taxon>
    </lineage>
</organism>
<reference evidence="1 2" key="1">
    <citation type="submission" date="2021-12" db="EMBL/GenBank/DDBJ databases">
        <title>High titer production of polyol ester of fatty acids by Rhodotorula paludigena BS15 towards product separation-free biomass refinery.</title>
        <authorList>
            <person name="Mano J."/>
            <person name="Ono H."/>
            <person name="Tanaka T."/>
            <person name="Naito K."/>
            <person name="Sushida H."/>
            <person name="Ike M."/>
            <person name="Tokuyasu K."/>
            <person name="Kitaoka M."/>
        </authorList>
    </citation>
    <scope>NUCLEOTIDE SEQUENCE [LARGE SCALE GENOMIC DNA]</scope>
    <source>
        <strain evidence="1 2">BS15</strain>
    </source>
</reference>
<dbReference type="PANTHER" id="PTHR46644:SF2">
    <property type="entry name" value="DNA REPAIR PROTEIN XRCC2"/>
    <property type="match status" value="1"/>
</dbReference>
<dbReference type="PANTHER" id="PTHR46644">
    <property type="entry name" value="DNA REPAIR PROTEIN XRCC2"/>
    <property type="match status" value="1"/>
</dbReference>
<dbReference type="InterPro" id="IPR027417">
    <property type="entry name" value="P-loop_NTPase"/>
</dbReference>
<dbReference type="EMBL" id="BQKY01000005">
    <property type="protein sequence ID" value="GJN89701.1"/>
    <property type="molecule type" value="Genomic_DNA"/>
</dbReference>
<dbReference type="GO" id="GO:0000400">
    <property type="term" value="F:four-way junction DNA binding"/>
    <property type="evidence" value="ECO:0007669"/>
    <property type="project" value="TreeGrafter"/>
</dbReference>
<keyword evidence="2" id="KW-1185">Reference proteome</keyword>
<protein>
    <recommendedName>
        <fullName evidence="3">P-loop containing nucleoside triphosphate hydrolase protein</fullName>
    </recommendedName>
</protein>
<dbReference type="AlphaFoldDB" id="A0AAV5GAS6"/>
<dbReference type="GO" id="GO:0005657">
    <property type="term" value="C:replication fork"/>
    <property type="evidence" value="ECO:0007669"/>
    <property type="project" value="InterPro"/>
</dbReference>
<dbReference type="SUPFAM" id="SSF52540">
    <property type="entry name" value="P-loop containing nucleoside triphosphate hydrolases"/>
    <property type="match status" value="1"/>
</dbReference>
<evidence type="ECO:0000313" key="1">
    <source>
        <dbReference type="EMBL" id="GJN89701.1"/>
    </source>
</evidence>
<dbReference type="GO" id="GO:0005815">
    <property type="term" value="C:microtubule organizing center"/>
    <property type="evidence" value="ECO:0007669"/>
    <property type="project" value="TreeGrafter"/>
</dbReference>
<gene>
    <name evidence="1" type="ORF">Rhopal_002688-T1</name>
</gene>
<sequence>MDPAALADVIRSSTALSLVASTRYFSALPSTLVSGLDGLLHQAGIELHRGDVVEVQGLPGSGKTSLLLHLAATAILPRTAHVRIAGAVLAVPVGGKEQTAVWIDCTARFSIDRLGTIVRHHLDLAIRRYRAPKGIGAPREEELDSLVDECMARLHVFQPSGTLQLAATLQSLPEWALRETADELGYVLIYGMSEFAWADQLARERAGTGATASGPSALPSSQPPLRLVLLALAHLRRTLAPLVFLTQWVFRPHALTARSQEGYPFYAHHFAPPHWPSILATPDPAPLGPRDARNPLDAPPAAAACPVALALHLTLHPPALAPFRRGTSLALVRREQERRAAERRHALKRARGMEGAKEGGVGGTEGIRCVVRRPGGAEVGSWEMEVWEREIVT</sequence>
<dbReference type="Gene3D" id="3.40.50.300">
    <property type="entry name" value="P-loop containing nucleotide triphosphate hydrolases"/>
    <property type="match status" value="1"/>
</dbReference>
<evidence type="ECO:0008006" key="3">
    <source>
        <dbReference type="Google" id="ProtNLM"/>
    </source>
</evidence>
<dbReference type="GO" id="GO:0000724">
    <property type="term" value="P:double-strand break repair via homologous recombination"/>
    <property type="evidence" value="ECO:0007669"/>
    <property type="project" value="InterPro"/>
</dbReference>
<dbReference type="GO" id="GO:0042148">
    <property type="term" value="P:DNA strand invasion"/>
    <property type="evidence" value="ECO:0007669"/>
    <property type="project" value="TreeGrafter"/>
</dbReference>
<comment type="caution">
    <text evidence="1">The sequence shown here is derived from an EMBL/GenBank/DDBJ whole genome shotgun (WGS) entry which is preliminary data.</text>
</comment>